<dbReference type="AlphaFoldDB" id="A0A6C0DET1"/>
<accession>A0A6C0DET1</accession>
<name>A0A6C0DET1_9ZZZZ</name>
<evidence type="ECO:0000313" key="1">
    <source>
        <dbReference type="EMBL" id="QHT15458.1"/>
    </source>
</evidence>
<sequence length="202" mass="22788">MNPCSLVMRKAVCFYCGTKQEADELTIGHHFGIRYCSDHKTDAKRDSNAYLHRTKRVRASDALKHPVTGPFFQALNHAHIRRSSGSVEGGWRFQKGFMYDNMILFPEGKGDWFIPMTHDASETIKSVPLSMFAEEGVREKNDMRIGDLVDTVRSVLNEGMYKEDYQATVTISATNSIAETEGVQLCYSNGEIGRVYIPVSHN</sequence>
<dbReference type="EMBL" id="MN739613">
    <property type="protein sequence ID" value="QHT15458.1"/>
    <property type="molecule type" value="Genomic_DNA"/>
</dbReference>
<reference evidence="1" key="1">
    <citation type="journal article" date="2020" name="Nature">
        <title>Giant virus diversity and host interactions through global metagenomics.</title>
        <authorList>
            <person name="Schulz F."/>
            <person name="Roux S."/>
            <person name="Paez-Espino D."/>
            <person name="Jungbluth S."/>
            <person name="Walsh D.A."/>
            <person name="Denef V.J."/>
            <person name="McMahon K.D."/>
            <person name="Konstantinidis K.T."/>
            <person name="Eloe-Fadrosh E.A."/>
            <person name="Kyrpides N.C."/>
            <person name="Woyke T."/>
        </authorList>
    </citation>
    <scope>NUCLEOTIDE SEQUENCE</scope>
    <source>
        <strain evidence="1">GVMAG-M-3300023174-176</strain>
    </source>
</reference>
<organism evidence="1">
    <name type="scientific">viral metagenome</name>
    <dbReference type="NCBI Taxonomy" id="1070528"/>
    <lineage>
        <taxon>unclassified sequences</taxon>
        <taxon>metagenomes</taxon>
        <taxon>organismal metagenomes</taxon>
    </lineage>
</organism>
<protein>
    <submittedName>
        <fullName evidence="1">Uncharacterized protein</fullName>
    </submittedName>
</protein>
<proteinExistence type="predicted"/>